<evidence type="ECO:0000256" key="1">
    <source>
        <dbReference type="SAM" id="MobiDB-lite"/>
    </source>
</evidence>
<protein>
    <submittedName>
        <fullName evidence="2">Uncharacterized protein</fullName>
    </submittedName>
</protein>
<keyword evidence="3" id="KW-1185">Reference proteome</keyword>
<feature type="region of interest" description="Disordered" evidence="1">
    <location>
        <begin position="925"/>
        <end position="946"/>
    </location>
</feature>
<organism evidence="2 3">
    <name type="scientific">Armillaria gallica</name>
    <name type="common">Bulbous honey fungus</name>
    <name type="synonym">Armillaria bulbosa</name>
    <dbReference type="NCBI Taxonomy" id="47427"/>
    <lineage>
        <taxon>Eukaryota</taxon>
        <taxon>Fungi</taxon>
        <taxon>Dikarya</taxon>
        <taxon>Basidiomycota</taxon>
        <taxon>Agaricomycotina</taxon>
        <taxon>Agaricomycetes</taxon>
        <taxon>Agaricomycetidae</taxon>
        <taxon>Agaricales</taxon>
        <taxon>Marasmiineae</taxon>
        <taxon>Physalacriaceae</taxon>
        <taxon>Armillaria</taxon>
    </lineage>
</organism>
<evidence type="ECO:0000313" key="3">
    <source>
        <dbReference type="Proteomes" id="UP000217790"/>
    </source>
</evidence>
<accession>A0A2H3EET0</accession>
<dbReference type="OrthoDB" id="2989119at2759"/>
<name>A0A2H3EET0_ARMGA</name>
<feature type="region of interest" description="Disordered" evidence="1">
    <location>
        <begin position="263"/>
        <end position="282"/>
    </location>
</feature>
<dbReference type="InParanoid" id="A0A2H3EET0"/>
<dbReference type="EMBL" id="KZ293645">
    <property type="protein sequence ID" value="PBL01529.1"/>
    <property type="molecule type" value="Genomic_DNA"/>
</dbReference>
<reference evidence="3" key="1">
    <citation type="journal article" date="2017" name="Nat. Ecol. Evol.">
        <title>Genome expansion and lineage-specific genetic innovations in the forest pathogenic fungi Armillaria.</title>
        <authorList>
            <person name="Sipos G."/>
            <person name="Prasanna A.N."/>
            <person name="Walter M.C."/>
            <person name="O'Connor E."/>
            <person name="Balint B."/>
            <person name="Krizsan K."/>
            <person name="Kiss B."/>
            <person name="Hess J."/>
            <person name="Varga T."/>
            <person name="Slot J."/>
            <person name="Riley R."/>
            <person name="Boka B."/>
            <person name="Rigling D."/>
            <person name="Barry K."/>
            <person name="Lee J."/>
            <person name="Mihaltcheva S."/>
            <person name="LaButti K."/>
            <person name="Lipzen A."/>
            <person name="Waldron R."/>
            <person name="Moloney N.M."/>
            <person name="Sperisen C."/>
            <person name="Kredics L."/>
            <person name="Vagvoelgyi C."/>
            <person name="Patrignani A."/>
            <person name="Fitzpatrick D."/>
            <person name="Nagy I."/>
            <person name="Doyle S."/>
            <person name="Anderson J.B."/>
            <person name="Grigoriev I.V."/>
            <person name="Gueldener U."/>
            <person name="Muensterkoetter M."/>
            <person name="Nagy L.G."/>
        </authorList>
    </citation>
    <scope>NUCLEOTIDE SEQUENCE [LARGE SCALE GENOMIC DNA]</scope>
    <source>
        <strain evidence="3">Ar21-2</strain>
    </source>
</reference>
<dbReference type="STRING" id="47427.A0A2H3EET0"/>
<dbReference type="Proteomes" id="UP000217790">
    <property type="component" value="Unassembled WGS sequence"/>
</dbReference>
<dbReference type="AlphaFoldDB" id="A0A2H3EET0"/>
<gene>
    <name evidence="2" type="ORF">ARMGADRAFT_1023000</name>
</gene>
<proteinExistence type="predicted"/>
<sequence length="1175" mass="130065">MASTKTMDKTLPDTRTLQNQVKCHAYYSRNREQILAGLAEKYQGTKQLLNTSKCLPKVRMDEQKRVHARHSTQSYQKNCEVILEWCRVARLSMAADSNKSTMSQPLLKKQVEDPAACWQDSATGHPNSGNLPFWLHRSSTLEGQLTTFLNRQILAERNTGMQDLNDIQSYDCPKAQYVKCVYQEFRFLFLQDGTYKDNKDSVFEPCVEEMDALSTHMMRCTDAILNIDGYGPNYLKANGLAAEVTTVGGWIAELEIEAMNDPKEDITNGSQPNLKVKTTEGTKTQTIPRVRASLNWVTAACSLGPLVNKEPETLKTLGNGIVGVGLMRRQIVDSATDLTVKLTGTRAVAVAVALLYPKPRITKSRNKIPGSNCTVSQENVTCTKAYFLVIKDDKNKVVGPFFGEFKQYQAGGTFVDFWPKVHKAYFDAFPPPAGVLEEVQAEALAKKENSMLWFFYNKQQHLRQKEVVTQSHQVAIGSTSKGRKHGLTLLEAYIKHFAMPNKSFHEAVTKLRAEGEVQVSRKLSLGEIMNIRKVLGLKLFQHEPEEVRKRVLEIVKESKASTAQAKMEVQAPVDLATLSPEDIYQAIDNLPHTLNDILKHHDISCTHFQGFCVMADCDLRQPDGAIMPVVRVKFSEQTEGLSFMDSYPAFYNAIVEPFINYVHQSISLNEHVARMSGQNVSVPVQSLLSSEPKTAPARPLPIATEPAKAVSAAGRTGKIVGAKNVAAKILPELPGEGGNVHNILAAITASSASRIQGSPLPEDTASTLNRDFDFATMFPTDDNAPSTNVGIANVSAPACSGLDFSAFHQEIDNIGGTRIYGHDKDSFNAGNDGSHEVVGLDFSLVSAPPSANGLHIQALSTSTLSSGNFDAVHSNLNVDNLLMSVLLWPSLSVMATATVIPSVVTEANDQLPERQDCTLLGDQGQNENVQKELPPTDQENVKHSKNAVPSDELEELEGDQCPVRQCKVTQRPDGPIWCQQTEMELLSDDLGDKWHACIKYWLAFEGMPMTCDNGQLPTKEQPSILSTWLLSKNHVHHMLSNWSKEDADQFAEDMVTWWRLVQPKWRKTDSGLPLPDYLHDLSILCKGGKLGISNILLGLRWWGLLDPDSPVWKAMVDDVSQCLQQLKGGNAQRWIAEELAKATAFVPSMILVDVLLEGNIRQGNNGDREVMQSRT</sequence>
<evidence type="ECO:0000313" key="2">
    <source>
        <dbReference type="EMBL" id="PBL01529.1"/>
    </source>
</evidence>